<dbReference type="EMBL" id="JBBNAF010000010">
    <property type="protein sequence ID" value="KAK9107098.1"/>
    <property type="molecule type" value="Genomic_DNA"/>
</dbReference>
<evidence type="ECO:0000313" key="2">
    <source>
        <dbReference type="Proteomes" id="UP001420932"/>
    </source>
</evidence>
<dbReference type="Proteomes" id="UP001420932">
    <property type="component" value="Unassembled WGS sequence"/>
</dbReference>
<protein>
    <submittedName>
        <fullName evidence="1">Uncharacterized protein</fullName>
    </submittedName>
</protein>
<reference evidence="1 2" key="1">
    <citation type="submission" date="2024-01" db="EMBL/GenBank/DDBJ databases">
        <title>Genome assemblies of Stephania.</title>
        <authorList>
            <person name="Yang L."/>
        </authorList>
    </citation>
    <scope>NUCLEOTIDE SEQUENCE [LARGE SCALE GENOMIC DNA]</scope>
    <source>
        <strain evidence="1">YNDBR</strain>
        <tissue evidence="1">Leaf</tissue>
    </source>
</reference>
<comment type="caution">
    <text evidence="1">The sequence shown here is derived from an EMBL/GenBank/DDBJ whole genome shotgun (WGS) entry which is preliminary data.</text>
</comment>
<sequence>MHTSREPHHGLQWRSQLQNLRLSSSLRAIHRAVELRRSHASLSIVVVSRQRSIGPTTRHRAAAAIAAAVATGETLPLLAGVLRAAACRLPRSRATSRSAAAAGRSSRRVIHRRDCSPGRTLISLELTSVASAADPPLLESRSSKPQHCLRRTWPVSSLLTAVSAVSHSLS</sequence>
<organism evidence="1 2">
    <name type="scientific">Stephania yunnanensis</name>
    <dbReference type="NCBI Taxonomy" id="152371"/>
    <lineage>
        <taxon>Eukaryota</taxon>
        <taxon>Viridiplantae</taxon>
        <taxon>Streptophyta</taxon>
        <taxon>Embryophyta</taxon>
        <taxon>Tracheophyta</taxon>
        <taxon>Spermatophyta</taxon>
        <taxon>Magnoliopsida</taxon>
        <taxon>Ranunculales</taxon>
        <taxon>Menispermaceae</taxon>
        <taxon>Menispermoideae</taxon>
        <taxon>Cissampelideae</taxon>
        <taxon>Stephania</taxon>
    </lineage>
</organism>
<gene>
    <name evidence="1" type="ORF">Syun_023109</name>
</gene>
<keyword evidence="2" id="KW-1185">Reference proteome</keyword>
<proteinExistence type="predicted"/>
<name>A0AAP0HZ89_9MAGN</name>
<accession>A0AAP0HZ89</accession>
<evidence type="ECO:0000313" key="1">
    <source>
        <dbReference type="EMBL" id="KAK9107098.1"/>
    </source>
</evidence>
<dbReference type="AlphaFoldDB" id="A0AAP0HZ89"/>